<evidence type="ECO:0000259" key="3">
    <source>
        <dbReference type="PROSITE" id="PS51186"/>
    </source>
</evidence>
<sequence length="95" mass="10677">MVNLYCTKDDDTITGFLGLSDDMVQMLFIHPDARGKGHGSQLLNFAINQHGITKVDVNEQNQQALGFYQRFGFTIIDRAETDAVGRPYPVLSMRL</sequence>
<accession>A0ABP8HHI8</accession>
<dbReference type="CDD" id="cd04301">
    <property type="entry name" value="NAT_SF"/>
    <property type="match status" value="1"/>
</dbReference>
<comment type="caution">
    <text evidence="4">The sequence shown here is derived from an EMBL/GenBank/DDBJ whole genome shotgun (WGS) entry which is preliminary data.</text>
</comment>
<dbReference type="Pfam" id="PF13508">
    <property type="entry name" value="Acetyltransf_7"/>
    <property type="match status" value="1"/>
</dbReference>
<dbReference type="RefSeq" id="WP_345213945.1">
    <property type="nucleotide sequence ID" value="NZ_BAABFT010000022.1"/>
</dbReference>
<organism evidence="4 5">
    <name type="scientific">Mucilaginibacter gynuensis</name>
    <dbReference type="NCBI Taxonomy" id="1302236"/>
    <lineage>
        <taxon>Bacteria</taxon>
        <taxon>Pseudomonadati</taxon>
        <taxon>Bacteroidota</taxon>
        <taxon>Sphingobacteriia</taxon>
        <taxon>Sphingobacteriales</taxon>
        <taxon>Sphingobacteriaceae</taxon>
        <taxon>Mucilaginibacter</taxon>
    </lineage>
</organism>
<keyword evidence="1" id="KW-0808">Transferase</keyword>
<protein>
    <recommendedName>
        <fullName evidence="3">N-acetyltransferase domain-containing protein</fullName>
    </recommendedName>
</protein>
<dbReference type="EMBL" id="BAABFT010000022">
    <property type="protein sequence ID" value="GAA4339305.1"/>
    <property type="molecule type" value="Genomic_DNA"/>
</dbReference>
<dbReference type="PANTHER" id="PTHR43800">
    <property type="entry name" value="PEPTIDYL-LYSINE N-ACETYLTRANSFERASE YJAB"/>
    <property type="match status" value="1"/>
</dbReference>
<dbReference type="InterPro" id="IPR000182">
    <property type="entry name" value="GNAT_dom"/>
</dbReference>
<reference evidence="5" key="1">
    <citation type="journal article" date="2019" name="Int. J. Syst. Evol. Microbiol.">
        <title>The Global Catalogue of Microorganisms (GCM) 10K type strain sequencing project: providing services to taxonomists for standard genome sequencing and annotation.</title>
        <authorList>
            <consortium name="The Broad Institute Genomics Platform"/>
            <consortium name="The Broad Institute Genome Sequencing Center for Infectious Disease"/>
            <person name="Wu L."/>
            <person name="Ma J."/>
        </authorList>
    </citation>
    <scope>NUCLEOTIDE SEQUENCE [LARGE SCALE GENOMIC DNA]</scope>
    <source>
        <strain evidence="5">JCM 17705</strain>
    </source>
</reference>
<dbReference type="PROSITE" id="PS51186">
    <property type="entry name" value="GNAT"/>
    <property type="match status" value="1"/>
</dbReference>
<dbReference type="Gene3D" id="3.40.630.30">
    <property type="match status" value="1"/>
</dbReference>
<evidence type="ECO:0000256" key="2">
    <source>
        <dbReference type="ARBA" id="ARBA00023315"/>
    </source>
</evidence>
<feature type="domain" description="N-acetyltransferase" evidence="3">
    <location>
        <begin position="1"/>
        <end position="95"/>
    </location>
</feature>
<dbReference type="PANTHER" id="PTHR43800:SF1">
    <property type="entry name" value="PEPTIDYL-LYSINE N-ACETYLTRANSFERASE YJAB"/>
    <property type="match status" value="1"/>
</dbReference>
<dbReference type="InterPro" id="IPR016181">
    <property type="entry name" value="Acyl_CoA_acyltransferase"/>
</dbReference>
<keyword evidence="5" id="KW-1185">Reference proteome</keyword>
<evidence type="ECO:0000313" key="4">
    <source>
        <dbReference type="EMBL" id="GAA4339305.1"/>
    </source>
</evidence>
<gene>
    <name evidence="4" type="ORF">GCM10023149_49920</name>
</gene>
<evidence type="ECO:0000313" key="5">
    <source>
        <dbReference type="Proteomes" id="UP001500582"/>
    </source>
</evidence>
<evidence type="ECO:0000256" key="1">
    <source>
        <dbReference type="ARBA" id="ARBA00022679"/>
    </source>
</evidence>
<proteinExistence type="predicted"/>
<keyword evidence="2" id="KW-0012">Acyltransferase</keyword>
<dbReference type="Proteomes" id="UP001500582">
    <property type="component" value="Unassembled WGS sequence"/>
</dbReference>
<dbReference type="SUPFAM" id="SSF55729">
    <property type="entry name" value="Acyl-CoA N-acyltransferases (Nat)"/>
    <property type="match status" value="1"/>
</dbReference>
<name>A0ABP8HHI8_9SPHI</name>